<feature type="region of interest" description="Disordered" evidence="2">
    <location>
        <begin position="218"/>
        <end position="253"/>
    </location>
</feature>
<evidence type="ECO:0000313" key="3">
    <source>
        <dbReference type="EMBL" id="KAJ9614179.1"/>
    </source>
</evidence>
<dbReference type="GO" id="GO:0051015">
    <property type="term" value="F:actin filament binding"/>
    <property type="evidence" value="ECO:0007669"/>
    <property type="project" value="TreeGrafter"/>
</dbReference>
<protein>
    <submittedName>
        <fullName evidence="3">Uncharacterized protein</fullName>
    </submittedName>
</protein>
<feature type="compositionally biased region" description="Polar residues" evidence="2">
    <location>
        <begin position="1557"/>
        <end position="1570"/>
    </location>
</feature>
<feature type="compositionally biased region" description="Polar residues" evidence="2">
    <location>
        <begin position="1319"/>
        <end position="1329"/>
    </location>
</feature>
<dbReference type="PANTHER" id="PTHR45615">
    <property type="entry name" value="MYOSIN HEAVY CHAIN, NON-MUSCLE"/>
    <property type="match status" value="1"/>
</dbReference>
<dbReference type="GO" id="GO:0000146">
    <property type="term" value="F:microfilament motor activity"/>
    <property type="evidence" value="ECO:0007669"/>
    <property type="project" value="TreeGrafter"/>
</dbReference>
<feature type="compositionally biased region" description="Polar residues" evidence="2">
    <location>
        <begin position="1406"/>
        <end position="1421"/>
    </location>
</feature>
<feature type="coiled-coil region" evidence="1">
    <location>
        <begin position="530"/>
        <end position="582"/>
    </location>
</feature>
<feature type="region of interest" description="Disordered" evidence="2">
    <location>
        <begin position="1268"/>
        <end position="1591"/>
    </location>
</feature>
<sequence>MAAVNSTGSDHDQYPGKRHMMLPPDHANSRHTTDPGAAVHTDDDYPSFEEEELPMSPSAANIMVEETPESRRIRLEMEETKPRKKIPQIATTSSRLQVRVLQANVLEDPNFSFMPAHRQSGTTHHHNGRSRSCVPPAAQHAADEGQKPSDGARPYRYVLDSYFRNLTDSIGNPRSPERRNGSEPDPTSDQLRGETLREDEIVIDDEPSAQQRGSLIAHSEPNQHKQYDEPVTTAQGHASRSIEDQRTGEEEEYDHNGPYHGHVGSATVITGVPQVNATSPNAASPAQAALFSNEDDDHDDIVDLTHSPPSKVGMKSRPFTRLPGNTGAGRAPLHHARVTKASRRRHPNPGGHPHIHQQANRRPLQLPSEDDLILLLQARVRRHGQVQKRLDYLELQNGSLLQEKEQSGAELQRVTNARDQYAQEYNSLTQSLEVFKEKYYKLKKWALEANKDCEELQKTAASFERSLVEVTDDRNQLHAQLQDAQSTSDTASEQMANVRNEICEVKVMAEERLAKVNQLTGLVVGKDDQLKSEKLQCKKWEDHIARLEEEKKMHNLRMHNDQQELHRKVEAMSEKLQTLQTNGAGAKSDMELISASLNQIQTTVQNHLSTKTDISSLIADFGSRADSFDGMKASIGDKLEEAIVNLKNTLQKDLAEQEEKILSAAQAGNEPLSEVKKALSSLEQKAGHTGEMIKLLQETKIAAERNLKIIANNVTKALGAESEAAQAKIEALQTEIGNLRNKSETACEERDTCSQEREREKAEHQAEINRVREEGNTEGRLQGREQGILEGREQGMQKGRQERDAEKDAEHQAEVDDLLALLTEARQEHKCLQVELNKAEEYVKLAQNRSEQAQEQMGIDMAEYSHRIECKLRDLQAEIKVGHEQRAKDHGEIESLNAIRLQLHQDLEASRGETTIAIKEQDALQDEIADLERRLDWTKDTLEQAACHLREITNELKVFKEQQPAIEQLKEDFLSQKREVEAKSQEVQVLQKEAEKQELRRAQLEEEARESDRLKEENNALKTQLQTAQETGLLVSELQNELEQEKTEVGELRTALAASRQEAREKDQMAQDLATTTKRLKELEKQSSVIPEQQKRLQQKDATIAELKAALQISQQKAQEKDKLTGQITAVRKQLEELQKDSQALAYVQTNLQEKNTEVAELKAALSPAREELSKIDSLQKTNNSLKENLVSLSSDLEQLNEECAELRPLKEAVKAKDDELAELQKQLGSANGQLAELAELREELQRKEDELAAMQQQVLSLEGALSNAKLDQETRQPPPQRRVADRSGRTNVSPNAHIEHPHPGVGRDDIGLSHADTLVSSTHTTVVPETQPEIPDSVPVDHDSLIPLPDQQAENSESELSAIPSEDEDDLFEDDIDGDINHSQAYSRGQGHVSPMMRAVERLSDNQGPLPSSPYSSQGEQMLLDQVSQGHPGEPAGAIRGIVTPRNGTGSTQLPSPLRLRSGSQLRRNAGTPEPSTLGRNRASTPAIRREQHQPNSAAKRRIDPAADDTASQENTKKLKRRPENLGVRSAQPRNLAQSSEQTPAHGPASWRKSVVGTNAPTPGKSQRTPKAGRKGSRQDKYASRFAADA</sequence>
<feature type="compositionally biased region" description="Polar residues" evidence="2">
    <location>
        <begin position="1533"/>
        <end position="1544"/>
    </location>
</feature>
<dbReference type="PANTHER" id="PTHR45615:SF40">
    <property type="entry name" value="MYOSIN HEAVY CHAIN, NON-MUSCLE"/>
    <property type="match status" value="1"/>
</dbReference>
<evidence type="ECO:0000256" key="1">
    <source>
        <dbReference type="SAM" id="Coils"/>
    </source>
</evidence>
<dbReference type="GO" id="GO:0032982">
    <property type="term" value="C:myosin filament"/>
    <property type="evidence" value="ECO:0007669"/>
    <property type="project" value="TreeGrafter"/>
</dbReference>
<feature type="region of interest" description="Disordered" evidence="2">
    <location>
        <begin position="306"/>
        <end position="364"/>
    </location>
</feature>
<feature type="compositionally biased region" description="Polar residues" evidence="2">
    <location>
        <begin position="1475"/>
        <end position="1485"/>
    </location>
</feature>
<dbReference type="GO" id="GO:0005737">
    <property type="term" value="C:cytoplasm"/>
    <property type="evidence" value="ECO:0007669"/>
    <property type="project" value="TreeGrafter"/>
</dbReference>
<feature type="compositionally biased region" description="Basic and acidic residues" evidence="2">
    <location>
        <begin position="741"/>
        <end position="783"/>
    </location>
</feature>
<keyword evidence="1" id="KW-0175">Coiled coil</keyword>
<feature type="compositionally biased region" description="Acidic residues" evidence="2">
    <location>
        <begin position="44"/>
        <end position="53"/>
    </location>
</feature>
<gene>
    <name evidence="3" type="ORF">H2200_002315</name>
</gene>
<dbReference type="GO" id="GO:0016460">
    <property type="term" value="C:myosin II complex"/>
    <property type="evidence" value="ECO:0007669"/>
    <property type="project" value="TreeGrafter"/>
</dbReference>
<name>A0AA38XIR5_9EURO</name>
<feature type="region of interest" description="Disordered" evidence="2">
    <location>
        <begin position="741"/>
        <end position="812"/>
    </location>
</feature>
<feature type="coiled-coil region" evidence="1">
    <location>
        <begin position="411"/>
        <end position="501"/>
    </location>
</feature>
<feature type="region of interest" description="Disordered" evidence="2">
    <location>
        <begin position="1001"/>
        <end position="1023"/>
    </location>
</feature>
<feature type="region of interest" description="Disordered" evidence="2">
    <location>
        <begin position="1"/>
        <end position="70"/>
    </location>
</feature>
<keyword evidence="4" id="KW-1185">Reference proteome</keyword>
<feature type="compositionally biased region" description="Basic and acidic residues" evidence="2">
    <location>
        <begin position="1298"/>
        <end position="1312"/>
    </location>
</feature>
<comment type="caution">
    <text evidence="3">The sequence shown here is derived from an EMBL/GenBank/DDBJ whole genome shotgun (WGS) entry which is preliminary data.</text>
</comment>
<feature type="region of interest" description="Disordered" evidence="2">
    <location>
        <begin position="166"/>
        <end position="194"/>
    </location>
</feature>
<feature type="compositionally biased region" description="Polar residues" evidence="2">
    <location>
        <begin position="1447"/>
        <end position="1456"/>
    </location>
</feature>
<feature type="compositionally biased region" description="Acidic residues" evidence="2">
    <location>
        <begin position="1366"/>
        <end position="1379"/>
    </location>
</feature>
<dbReference type="EMBL" id="JAPDRK010000003">
    <property type="protein sequence ID" value="KAJ9614179.1"/>
    <property type="molecule type" value="Genomic_DNA"/>
</dbReference>
<accession>A0AA38XIR5</accession>
<feature type="compositionally biased region" description="Basic and acidic residues" evidence="2">
    <location>
        <begin position="1001"/>
        <end position="1019"/>
    </location>
</feature>
<evidence type="ECO:0000313" key="4">
    <source>
        <dbReference type="Proteomes" id="UP001172673"/>
    </source>
</evidence>
<feature type="compositionally biased region" description="Basic and acidic residues" evidence="2">
    <location>
        <begin position="790"/>
        <end position="812"/>
    </location>
</feature>
<dbReference type="Proteomes" id="UP001172673">
    <property type="component" value="Unassembled WGS sequence"/>
</dbReference>
<proteinExistence type="predicted"/>
<feature type="coiled-coil region" evidence="1">
    <location>
        <begin position="636"/>
        <end position="667"/>
    </location>
</feature>
<reference evidence="3" key="1">
    <citation type="submission" date="2022-10" db="EMBL/GenBank/DDBJ databases">
        <title>Culturing micro-colonial fungi from biological soil crusts in the Mojave desert and describing Neophaeococcomyces mojavensis, and introducing the new genera and species Taxawa tesnikishii.</title>
        <authorList>
            <person name="Kurbessoian T."/>
            <person name="Stajich J.E."/>
        </authorList>
    </citation>
    <scope>NUCLEOTIDE SEQUENCE</scope>
    <source>
        <strain evidence="3">TK_41</strain>
    </source>
</reference>
<feature type="compositionally biased region" description="Basic residues" evidence="2">
    <location>
        <begin position="332"/>
        <end position="347"/>
    </location>
</feature>
<evidence type="ECO:0000256" key="2">
    <source>
        <dbReference type="SAM" id="MobiDB-lite"/>
    </source>
</evidence>
<feature type="region of interest" description="Disordered" evidence="2">
    <location>
        <begin position="115"/>
        <end position="153"/>
    </location>
</feature>
<organism evidence="3 4">
    <name type="scientific">Cladophialophora chaetospira</name>
    <dbReference type="NCBI Taxonomy" id="386627"/>
    <lineage>
        <taxon>Eukaryota</taxon>
        <taxon>Fungi</taxon>
        <taxon>Dikarya</taxon>
        <taxon>Ascomycota</taxon>
        <taxon>Pezizomycotina</taxon>
        <taxon>Eurotiomycetes</taxon>
        <taxon>Chaetothyriomycetidae</taxon>
        <taxon>Chaetothyriales</taxon>
        <taxon>Herpotrichiellaceae</taxon>
        <taxon>Cladophialophora</taxon>
    </lineage>
</organism>